<proteinExistence type="predicted"/>
<evidence type="ECO:0000256" key="1">
    <source>
        <dbReference type="ARBA" id="ARBA00022491"/>
    </source>
</evidence>
<feature type="domain" description="HTH lacI-type" evidence="5">
    <location>
        <begin position="2"/>
        <end position="55"/>
    </location>
</feature>
<sequence length="323" mass="33952">MVTIYDVAARAGVSATTVSRVLNGAKVSPESERLVRAAAAELAFTPNRTARRLRGQHSAVIGLIIPDIENPFFTALARGVENRARAAGYSVVLCNTDEDPEREATYIDIALAEHMAGVILAPADDASDVSRLVAQRRPVVAVDRSLAHAEVDAVTVDNRAGGHSAAESLFAAGFTRVACITGPSSVETAQLRMAGWRQAAARHTGDGHLEDLLRYADYRVDGGRQAMAELLALPEPPDAAVVANNLMAAGALDALHDAGLAPPGFGLAVFGDLPFASFGRRGIRVVDVPARELGEAAATLLLERIGGDAGPAKTVVLRTREQR</sequence>
<evidence type="ECO:0000313" key="7">
    <source>
        <dbReference type="Proteomes" id="UP001602245"/>
    </source>
</evidence>
<comment type="caution">
    <text evidence="6">The sequence shown here is derived from an EMBL/GenBank/DDBJ whole genome shotgun (WGS) entry which is preliminary data.</text>
</comment>
<keyword evidence="2" id="KW-0805">Transcription regulation</keyword>
<dbReference type="EMBL" id="JBIAZU010000002">
    <property type="protein sequence ID" value="MFF5289948.1"/>
    <property type="molecule type" value="Genomic_DNA"/>
</dbReference>
<evidence type="ECO:0000259" key="5">
    <source>
        <dbReference type="PROSITE" id="PS50932"/>
    </source>
</evidence>
<evidence type="ECO:0000256" key="2">
    <source>
        <dbReference type="ARBA" id="ARBA00023015"/>
    </source>
</evidence>
<evidence type="ECO:0000256" key="4">
    <source>
        <dbReference type="ARBA" id="ARBA00023163"/>
    </source>
</evidence>
<accession>A0ABW6W9F1</accession>
<dbReference type="InterPro" id="IPR028082">
    <property type="entry name" value="Peripla_BP_I"/>
</dbReference>
<dbReference type="SMART" id="SM00354">
    <property type="entry name" value="HTH_LACI"/>
    <property type="match status" value="1"/>
</dbReference>
<dbReference type="SUPFAM" id="SSF47413">
    <property type="entry name" value="lambda repressor-like DNA-binding domains"/>
    <property type="match status" value="1"/>
</dbReference>
<dbReference type="GO" id="GO:0003677">
    <property type="term" value="F:DNA binding"/>
    <property type="evidence" value="ECO:0007669"/>
    <property type="project" value="UniProtKB-KW"/>
</dbReference>
<dbReference type="CDD" id="cd01392">
    <property type="entry name" value="HTH_LacI"/>
    <property type="match status" value="1"/>
</dbReference>
<evidence type="ECO:0000256" key="3">
    <source>
        <dbReference type="ARBA" id="ARBA00023125"/>
    </source>
</evidence>
<dbReference type="Gene3D" id="3.40.50.2300">
    <property type="match status" value="2"/>
</dbReference>
<dbReference type="PANTHER" id="PTHR30146">
    <property type="entry name" value="LACI-RELATED TRANSCRIPTIONAL REPRESSOR"/>
    <property type="match status" value="1"/>
</dbReference>
<dbReference type="RefSeq" id="WP_020511518.1">
    <property type="nucleotide sequence ID" value="NZ_JBIAZU010000002.1"/>
</dbReference>
<protein>
    <submittedName>
        <fullName evidence="6">LacI family DNA-binding transcriptional regulator</fullName>
    </submittedName>
</protein>
<dbReference type="Proteomes" id="UP001602245">
    <property type="component" value="Unassembled WGS sequence"/>
</dbReference>
<dbReference type="Pfam" id="PF00532">
    <property type="entry name" value="Peripla_BP_1"/>
    <property type="match status" value="1"/>
</dbReference>
<dbReference type="InterPro" id="IPR000843">
    <property type="entry name" value="HTH_LacI"/>
</dbReference>
<dbReference type="PANTHER" id="PTHR30146:SF148">
    <property type="entry name" value="HTH-TYPE TRANSCRIPTIONAL REPRESSOR PURR-RELATED"/>
    <property type="match status" value="1"/>
</dbReference>
<gene>
    <name evidence="6" type="ORF">ACFY35_10930</name>
</gene>
<keyword evidence="1" id="KW-0678">Repressor</keyword>
<keyword evidence="3 6" id="KW-0238">DNA-binding</keyword>
<dbReference type="PRINTS" id="PR00036">
    <property type="entry name" value="HTHLACI"/>
</dbReference>
<dbReference type="Gene3D" id="1.10.260.40">
    <property type="entry name" value="lambda repressor-like DNA-binding domains"/>
    <property type="match status" value="1"/>
</dbReference>
<dbReference type="SUPFAM" id="SSF53822">
    <property type="entry name" value="Periplasmic binding protein-like I"/>
    <property type="match status" value="1"/>
</dbReference>
<dbReference type="PROSITE" id="PS00356">
    <property type="entry name" value="HTH_LACI_1"/>
    <property type="match status" value="1"/>
</dbReference>
<evidence type="ECO:0000313" key="6">
    <source>
        <dbReference type="EMBL" id="MFF5289948.1"/>
    </source>
</evidence>
<organism evidence="6 7">
    <name type="scientific">Paractinoplanes globisporus</name>
    <dbReference type="NCBI Taxonomy" id="113565"/>
    <lineage>
        <taxon>Bacteria</taxon>
        <taxon>Bacillati</taxon>
        <taxon>Actinomycetota</taxon>
        <taxon>Actinomycetes</taxon>
        <taxon>Micromonosporales</taxon>
        <taxon>Micromonosporaceae</taxon>
        <taxon>Paractinoplanes</taxon>
    </lineage>
</organism>
<dbReference type="InterPro" id="IPR010982">
    <property type="entry name" value="Lambda_DNA-bd_dom_sf"/>
</dbReference>
<dbReference type="Pfam" id="PF00356">
    <property type="entry name" value="LacI"/>
    <property type="match status" value="1"/>
</dbReference>
<keyword evidence="4" id="KW-0804">Transcription</keyword>
<reference evidence="6 7" key="1">
    <citation type="submission" date="2024-10" db="EMBL/GenBank/DDBJ databases">
        <title>The Natural Products Discovery Center: Release of the First 8490 Sequenced Strains for Exploring Actinobacteria Biosynthetic Diversity.</title>
        <authorList>
            <person name="Kalkreuter E."/>
            <person name="Kautsar S.A."/>
            <person name="Yang D."/>
            <person name="Bader C.D."/>
            <person name="Teijaro C.N."/>
            <person name="Fluegel L."/>
            <person name="Davis C.M."/>
            <person name="Simpson J.R."/>
            <person name="Lauterbach L."/>
            <person name="Steele A.D."/>
            <person name="Gui C."/>
            <person name="Meng S."/>
            <person name="Li G."/>
            <person name="Viehrig K."/>
            <person name="Ye F."/>
            <person name="Su P."/>
            <person name="Kiefer A.F."/>
            <person name="Nichols A."/>
            <person name="Cepeda A.J."/>
            <person name="Yan W."/>
            <person name="Fan B."/>
            <person name="Jiang Y."/>
            <person name="Adhikari A."/>
            <person name="Zheng C.-J."/>
            <person name="Schuster L."/>
            <person name="Cowan T.M."/>
            <person name="Smanski M.J."/>
            <person name="Chevrette M.G."/>
            <person name="De Carvalho L.P.S."/>
            <person name="Shen B."/>
        </authorList>
    </citation>
    <scope>NUCLEOTIDE SEQUENCE [LARGE SCALE GENOMIC DNA]</scope>
    <source>
        <strain evidence="6 7">NPDC000087</strain>
    </source>
</reference>
<dbReference type="PROSITE" id="PS50932">
    <property type="entry name" value="HTH_LACI_2"/>
    <property type="match status" value="1"/>
</dbReference>
<name>A0ABW6W9F1_9ACTN</name>
<keyword evidence="7" id="KW-1185">Reference proteome</keyword>
<dbReference type="CDD" id="cd06267">
    <property type="entry name" value="PBP1_LacI_sugar_binding-like"/>
    <property type="match status" value="1"/>
</dbReference>
<dbReference type="InterPro" id="IPR001761">
    <property type="entry name" value="Peripla_BP/Lac1_sug-bd_dom"/>
</dbReference>